<dbReference type="EMBL" id="DVMN01000043">
    <property type="protein sequence ID" value="HIU21079.1"/>
    <property type="molecule type" value="Genomic_DNA"/>
</dbReference>
<dbReference type="CDD" id="cd00002">
    <property type="entry name" value="YbaK_deacylase"/>
    <property type="match status" value="1"/>
</dbReference>
<keyword evidence="2 4" id="KW-0648">Protein biosynthesis</keyword>
<dbReference type="PIRSF" id="PIRSF006181">
    <property type="entry name" value="EbsC_YbaK"/>
    <property type="match status" value="1"/>
</dbReference>
<evidence type="ECO:0000313" key="6">
    <source>
        <dbReference type="EMBL" id="HIU21079.1"/>
    </source>
</evidence>
<dbReference type="GO" id="GO:0016829">
    <property type="term" value="F:lyase activity"/>
    <property type="evidence" value="ECO:0007669"/>
    <property type="project" value="UniProtKB-KW"/>
</dbReference>
<comment type="similarity">
    <text evidence="1 4">Belongs to the prolyl-tRNA editing family. YbaK/EbsC subfamily.</text>
</comment>
<reference evidence="6" key="1">
    <citation type="submission" date="2020-10" db="EMBL/GenBank/DDBJ databases">
        <authorList>
            <person name="Gilroy R."/>
        </authorList>
    </citation>
    <scope>NUCLEOTIDE SEQUENCE</scope>
    <source>
        <strain evidence="6">1063</strain>
    </source>
</reference>
<dbReference type="AlphaFoldDB" id="A0A9D1HRB9"/>
<proteinExistence type="inferred from homology"/>
<dbReference type="Proteomes" id="UP000824088">
    <property type="component" value="Unassembled WGS sequence"/>
</dbReference>
<organism evidence="6 7">
    <name type="scientific">Candidatus Limadaptatus stercorigallinarum</name>
    <dbReference type="NCBI Taxonomy" id="2840845"/>
    <lineage>
        <taxon>Bacteria</taxon>
        <taxon>Bacillati</taxon>
        <taxon>Bacillota</taxon>
        <taxon>Clostridia</taxon>
        <taxon>Eubacteriales</taxon>
        <taxon>Candidatus Limadaptatus</taxon>
    </lineage>
</organism>
<dbReference type="GO" id="GO:0006412">
    <property type="term" value="P:translation"/>
    <property type="evidence" value="ECO:0007669"/>
    <property type="project" value="UniProtKB-KW"/>
</dbReference>
<comment type="caution">
    <text evidence="6">The sequence shown here is derived from an EMBL/GenBank/DDBJ whole genome shotgun (WGS) entry which is preliminary data.</text>
</comment>
<name>A0A9D1HRB9_9FIRM</name>
<reference evidence="6" key="2">
    <citation type="journal article" date="2021" name="PeerJ">
        <title>Extensive microbial diversity within the chicken gut microbiome revealed by metagenomics and culture.</title>
        <authorList>
            <person name="Gilroy R."/>
            <person name="Ravi A."/>
            <person name="Getino M."/>
            <person name="Pursley I."/>
            <person name="Horton D.L."/>
            <person name="Alikhan N.F."/>
            <person name="Baker D."/>
            <person name="Gharbi K."/>
            <person name="Hall N."/>
            <person name="Watson M."/>
            <person name="Adriaenssens E.M."/>
            <person name="Foster-Nyarko E."/>
            <person name="Jarju S."/>
            <person name="Secka A."/>
            <person name="Antonio M."/>
            <person name="Oren A."/>
            <person name="Chaudhuri R.R."/>
            <person name="La Ragione R."/>
            <person name="Hildebrand F."/>
            <person name="Pallen M.J."/>
        </authorList>
    </citation>
    <scope>NUCLEOTIDE SEQUENCE</scope>
    <source>
        <strain evidence="6">1063</strain>
    </source>
</reference>
<evidence type="ECO:0000259" key="5">
    <source>
        <dbReference type="Pfam" id="PF04073"/>
    </source>
</evidence>
<dbReference type="InterPro" id="IPR004369">
    <property type="entry name" value="Prolyl-tRNA_editing_YbaK/EbsC"/>
</dbReference>
<dbReference type="Gene3D" id="3.90.960.10">
    <property type="entry name" value="YbaK/aminoacyl-tRNA synthetase-associated domain"/>
    <property type="match status" value="1"/>
</dbReference>
<dbReference type="EC" id="4.2.-.-" evidence="4"/>
<dbReference type="PANTHER" id="PTHR30411:SF0">
    <property type="entry name" value="CYS-TRNA(PRO)_CYS-TRNA(CYS) DEACYLASE YBAK"/>
    <property type="match status" value="1"/>
</dbReference>
<protein>
    <recommendedName>
        <fullName evidence="4">Cys-tRNA(Pro)/Cys-tRNA(Cys) deacylase</fullName>
        <ecNumber evidence="4">4.2.-.-</ecNumber>
    </recommendedName>
</protein>
<evidence type="ECO:0000256" key="2">
    <source>
        <dbReference type="ARBA" id="ARBA00022917"/>
    </source>
</evidence>
<keyword evidence="3 4" id="KW-0456">Lyase</keyword>
<dbReference type="PANTHER" id="PTHR30411">
    <property type="entry name" value="CYTOPLASMIC PROTEIN"/>
    <property type="match status" value="1"/>
</dbReference>
<gene>
    <name evidence="6" type="primary">ybaK</name>
    <name evidence="6" type="ORF">IAD51_02415</name>
</gene>
<feature type="domain" description="YbaK/aminoacyl-tRNA synthetase-associated" evidence="5">
    <location>
        <begin position="37"/>
        <end position="153"/>
    </location>
</feature>
<evidence type="ECO:0000313" key="7">
    <source>
        <dbReference type="Proteomes" id="UP000824088"/>
    </source>
</evidence>
<sequence length="167" mass="18136">MHTEKTNAMRALDRAGVKYGSLSYLPEGKEISPEDAPSGVEAAVMMGLPPERVFKTLVTQGKSLAHYVFVIPVARELDLKKAARAVGEKSVEMIKSKELFPLTGYVHGGCSPLGMKKQFVTVLDESARGQERIVFSAGKIGRQIEVSPADLAKALKFAFADLTAERK</sequence>
<dbReference type="Pfam" id="PF04073">
    <property type="entry name" value="tRNA_edit"/>
    <property type="match status" value="1"/>
</dbReference>
<dbReference type="GO" id="GO:0002161">
    <property type="term" value="F:aminoacyl-tRNA deacylase activity"/>
    <property type="evidence" value="ECO:0007669"/>
    <property type="project" value="InterPro"/>
</dbReference>
<evidence type="ECO:0000256" key="4">
    <source>
        <dbReference type="PIRNR" id="PIRNR006181"/>
    </source>
</evidence>
<dbReference type="NCBIfam" id="TIGR00011">
    <property type="entry name" value="YbaK_EbsC"/>
    <property type="match status" value="1"/>
</dbReference>
<evidence type="ECO:0000256" key="3">
    <source>
        <dbReference type="ARBA" id="ARBA00023239"/>
    </source>
</evidence>
<dbReference type="InterPro" id="IPR007214">
    <property type="entry name" value="YbaK/aa-tRNA-synth-assoc-dom"/>
</dbReference>
<accession>A0A9D1HRB9</accession>
<evidence type="ECO:0000256" key="1">
    <source>
        <dbReference type="ARBA" id="ARBA00009798"/>
    </source>
</evidence>
<dbReference type="InterPro" id="IPR036754">
    <property type="entry name" value="YbaK/aa-tRNA-synt-asso_dom_sf"/>
</dbReference>
<dbReference type="SUPFAM" id="SSF55826">
    <property type="entry name" value="YbaK/ProRS associated domain"/>
    <property type="match status" value="1"/>
</dbReference>